<accession>A0A067R1Y5</accession>
<feature type="transmembrane region" description="Helical" evidence="1">
    <location>
        <begin position="33"/>
        <end position="63"/>
    </location>
</feature>
<organism evidence="2 3">
    <name type="scientific">Zootermopsis nevadensis</name>
    <name type="common">Dampwood termite</name>
    <dbReference type="NCBI Taxonomy" id="136037"/>
    <lineage>
        <taxon>Eukaryota</taxon>
        <taxon>Metazoa</taxon>
        <taxon>Ecdysozoa</taxon>
        <taxon>Arthropoda</taxon>
        <taxon>Hexapoda</taxon>
        <taxon>Insecta</taxon>
        <taxon>Pterygota</taxon>
        <taxon>Neoptera</taxon>
        <taxon>Polyneoptera</taxon>
        <taxon>Dictyoptera</taxon>
        <taxon>Blattodea</taxon>
        <taxon>Blattoidea</taxon>
        <taxon>Termitoidae</taxon>
        <taxon>Termopsidae</taxon>
        <taxon>Zootermopsis</taxon>
    </lineage>
</organism>
<keyword evidence="3" id="KW-1185">Reference proteome</keyword>
<dbReference type="AlphaFoldDB" id="A0A067R1Y5"/>
<gene>
    <name evidence="2" type="ORF">L798_10356</name>
</gene>
<evidence type="ECO:0000313" key="3">
    <source>
        <dbReference type="Proteomes" id="UP000027135"/>
    </source>
</evidence>
<keyword evidence="1" id="KW-0812">Transmembrane</keyword>
<proteinExistence type="predicted"/>
<name>A0A067R1Y5_ZOONE</name>
<dbReference type="InParanoid" id="A0A067R1Y5"/>
<dbReference type="Proteomes" id="UP000027135">
    <property type="component" value="Unassembled WGS sequence"/>
</dbReference>
<reference evidence="2 3" key="1">
    <citation type="journal article" date="2014" name="Nat. Commun.">
        <title>Molecular traces of alternative social organization in a termite genome.</title>
        <authorList>
            <person name="Terrapon N."/>
            <person name="Li C."/>
            <person name="Robertson H.M."/>
            <person name="Ji L."/>
            <person name="Meng X."/>
            <person name="Booth W."/>
            <person name="Chen Z."/>
            <person name="Childers C.P."/>
            <person name="Glastad K.M."/>
            <person name="Gokhale K."/>
            <person name="Gowin J."/>
            <person name="Gronenberg W."/>
            <person name="Hermansen R.A."/>
            <person name="Hu H."/>
            <person name="Hunt B.G."/>
            <person name="Huylmans A.K."/>
            <person name="Khalil S.M."/>
            <person name="Mitchell R.D."/>
            <person name="Munoz-Torres M.C."/>
            <person name="Mustard J.A."/>
            <person name="Pan H."/>
            <person name="Reese J.T."/>
            <person name="Scharf M.E."/>
            <person name="Sun F."/>
            <person name="Vogel H."/>
            <person name="Xiao J."/>
            <person name="Yang W."/>
            <person name="Yang Z."/>
            <person name="Yang Z."/>
            <person name="Zhou J."/>
            <person name="Zhu J."/>
            <person name="Brent C.S."/>
            <person name="Elsik C.G."/>
            <person name="Goodisman M.A."/>
            <person name="Liberles D.A."/>
            <person name="Roe R.M."/>
            <person name="Vargo E.L."/>
            <person name="Vilcinskas A."/>
            <person name="Wang J."/>
            <person name="Bornberg-Bauer E."/>
            <person name="Korb J."/>
            <person name="Zhang G."/>
            <person name="Liebig J."/>
        </authorList>
    </citation>
    <scope>NUCLEOTIDE SEQUENCE [LARGE SCALE GENOMIC DNA]</scope>
    <source>
        <tissue evidence="2">Whole organism</tissue>
    </source>
</reference>
<evidence type="ECO:0000313" key="2">
    <source>
        <dbReference type="EMBL" id="KDR16006.1"/>
    </source>
</evidence>
<sequence>MPHLEMCNTNDGDQVVDTYAHLVSRDLVSQSAAATWCMLTQVVVLFVLHVNIMFVVYCTYVYVTWVVHIQHQTYDWSIKYSDAGIPVHDTARGHERSNEACNIDHYKCA</sequence>
<keyword evidence="1" id="KW-1133">Transmembrane helix</keyword>
<protein>
    <submittedName>
        <fullName evidence="2">Uncharacterized protein</fullName>
    </submittedName>
</protein>
<dbReference type="EMBL" id="KK852809">
    <property type="protein sequence ID" value="KDR16006.1"/>
    <property type="molecule type" value="Genomic_DNA"/>
</dbReference>
<keyword evidence="1" id="KW-0472">Membrane</keyword>
<evidence type="ECO:0000256" key="1">
    <source>
        <dbReference type="SAM" id="Phobius"/>
    </source>
</evidence>